<dbReference type="SMART" id="SM00031">
    <property type="entry name" value="DED"/>
    <property type="match status" value="2"/>
</dbReference>
<evidence type="ECO:0000256" key="2">
    <source>
        <dbReference type="ARBA" id="ARBA00022703"/>
    </source>
</evidence>
<dbReference type="PANTHER" id="PTHR48169">
    <property type="entry name" value="DED DOMAIN-CONTAINING PROTEIN"/>
    <property type="match status" value="1"/>
</dbReference>
<feature type="domain" description="DED" evidence="4">
    <location>
        <begin position="137"/>
        <end position="215"/>
    </location>
</feature>
<dbReference type="Gene3D" id="3.40.50.1460">
    <property type="match status" value="1"/>
</dbReference>
<dbReference type="SMART" id="SM00115">
    <property type="entry name" value="CASc"/>
    <property type="match status" value="1"/>
</dbReference>
<dbReference type="AlphaFoldDB" id="A0A8C1T1P8"/>
<dbReference type="InterPro" id="IPR001309">
    <property type="entry name" value="Pept_C14_p20"/>
</dbReference>
<feature type="domain" description="DED" evidence="4">
    <location>
        <begin position="47"/>
        <end position="119"/>
    </location>
</feature>
<dbReference type="GO" id="GO:0006508">
    <property type="term" value="P:proteolysis"/>
    <property type="evidence" value="ECO:0007669"/>
    <property type="project" value="InterPro"/>
</dbReference>
<evidence type="ECO:0008006" key="8">
    <source>
        <dbReference type="Google" id="ProtNLM"/>
    </source>
</evidence>
<feature type="domain" description="Caspase family p20" evidence="5">
    <location>
        <begin position="304"/>
        <end position="400"/>
    </location>
</feature>
<dbReference type="GO" id="GO:0005737">
    <property type="term" value="C:cytoplasm"/>
    <property type="evidence" value="ECO:0007669"/>
    <property type="project" value="UniProtKB-ARBA"/>
</dbReference>
<dbReference type="InterPro" id="IPR015917">
    <property type="entry name" value="Pept_C14A"/>
</dbReference>
<dbReference type="Gene3D" id="1.10.533.10">
    <property type="entry name" value="Death Domain, Fas"/>
    <property type="match status" value="2"/>
</dbReference>
<keyword evidence="3" id="KW-0677">Repeat</keyword>
<dbReference type="FunFam" id="1.10.533.10:FF:000016">
    <property type="entry name" value="CASP8 and FADD-like apoptosis regulator"/>
    <property type="match status" value="1"/>
</dbReference>
<dbReference type="InterPro" id="IPR029030">
    <property type="entry name" value="Caspase-like_dom_sf"/>
</dbReference>
<dbReference type="PROSITE" id="PS50208">
    <property type="entry name" value="CASPASE_P20"/>
    <property type="match status" value="1"/>
</dbReference>
<proteinExistence type="inferred from homology"/>
<dbReference type="GO" id="GO:0004197">
    <property type="term" value="F:cysteine-type endopeptidase activity"/>
    <property type="evidence" value="ECO:0007669"/>
    <property type="project" value="InterPro"/>
</dbReference>
<dbReference type="InterPro" id="IPR011600">
    <property type="entry name" value="Pept_C14_caspase"/>
</dbReference>
<name>A0A8C1T1P8_CYPCA</name>
<dbReference type="Pfam" id="PF00656">
    <property type="entry name" value="Peptidase_C14"/>
    <property type="match status" value="1"/>
</dbReference>
<evidence type="ECO:0000256" key="3">
    <source>
        <dbReference type="ARBA" id="ARBA00022737"/>
    </source>
</evidence>
<dbReference type="GO" id="GO:0042981">
    <property type="term" value="P:regulation of apoptotic process"/>
    <property type="evidence" value="ECO:0007669"/>
    <property type="project" value="InterPro"/>
</dbReference>
<dbReference type="Pfam" id="PF01335">
    <property type="entry name" value="DED"/>
    <property type="match status" value="1"/>
</dbReference>
<evidence type="ECO:0000313" key="7">
    <source>
        <dbReference type="Proteomes" id="UP000694700"/>
    </source>
</evidence>
<dbReference type="SUPFAM" id="SSF52129">
    <property type="entry name" value="Caspase-like"/>
    <property type="match status" value="1"/>
</dbReference>
<sequence>MEVLFHTSSLVFYFEAVKVSWNSSLPLFICEQMLRSVTRTALSRMSGLYHTLSQITDELSTDECKRICYLCGALDTDKFSTDPRGMLQSVLCQTRMDYVFLMELILKIKRYDLLREVLSTNKSTVEGLLKNGHSVSEYRVLMADVSEDMDTEDLKSLAFLLRGTLPENKLENVQSFLDIVVELEKLDQLSSEKMDLIEHCLRSIHRADLAKKISHYQQTVLMTKQGSSPPDRLQFCRMPSPNCSFGVSTASCNVRPISKFCDKPTTVKKELLCSSSYRQQQEEVYSMRSDPRGVCLIIDCVGTEGDQLEQTFQALNFHVITHKLLSVRDVQSTLREVAHQQGHYRASAFVCCVISRSRSSDLLATDSHGPGLNLDTVRRLFTSDSCPGLAGKPKLFFIQSYDVSEPQRCAGCMGCEDEEAGELETDAPVLLCCKRTVPVDADIFWSHCWTRVKQLEVPNHQSVYLKALRSSLTEGQKRRTHLVDVHMMVNRAVYDHNHKSPQSSYFLNLRHTLRKKVYLS</sequence>
<dbReference type="InterPro" id="IPR011029">
    <property type="entry name" value="DEATH-like_dom_sf"/>
</dbReference>
<reference evidence="6" key="1">
    <citation type="submission" date="2025-08" db="UniProtKB">
        <authorList>
            <consortium name="Ensembl"/>
        </authorList>
    </citation>
    <scope>IDENTIFICATION</scope>
</reference>
<dbReference type="SUPFAM" id="SSF47986">
    <property type="entry name" value="DEATH domain"/>
    <property type="match status" value="1"/>
</dbReference>
<dbReference type="PROSITE" id="PS50168">
    <property type="entry name" value="DED"/>
    <property type="match status" value="2"/>
</dbReference>
<dbReference type="Ensembl" id="ENSCCRT00015016151.1">
    <property type="protein sequence ID" value="ENSCCRP00015015601.1"/>
    <property type="gene ID" value="ENSCCRG00015006965.1"/>
</dbReference>
<protein>
    <recommendedName>
        <fullName evidence="8">CASP8 and FADD-like apoptosis regulator</fullName>
    </recommendedName>
</protein>
<dbReference type="InterPro" id="IPR001875">
    <property type="entry name" value="DED_dom"/>
</dbReference>
<evidence type="ECO:0000259" key="5">
    <source>
        <dbReference type="PROSITE" id="PS50208"/>
    </source>
</evidence>
<dbReference type="Proteomes" id="UP000694700">
    <property type="component" value="Unplaced"/>
</dbReference>
<dbReference type="PANTHER" id="PTHR48169:SF3">
    <property type="entry name" value="CASP8 AND FADD LIKE APOPTOSIS REGULATOR"/>
    <property type="match status" value="1"/>
</dbReference>
<keyword evidence="2" id="KW-0053">Apoptosis</keyword>
<evidence type="ECO:0000259" key="4">
    <source>
        <dbReference type="PROSITE" id="PS50168"/>
    </source>
</evidence>
<evidence type="ECO:0000256" key="1">
    <source>
        <dbReference type="ARBA" id="ARBA00010134"/>
    </source>
</evidence>
<comment type="similarity">
    <text evidence="1">Belongs to the peptidase C14A family.</text>
</comment>
<organism evidence="6 7">
    <name type="scientific">Cyprinus carpio</name>
    <name type="common">Common carp</name>
    <dbReference type="NCBI Taxonomy" id="7962"/>
    <lineage>
        <taxon>Eukaryota</taxon>
        <taxon>Metazoa</taxon>
        <taxon>Chordata</taxon>
        <taxon>Craniata</taxon>
        <taxon>Vertebrata</taxon>
        <taxon>Euteleostomi</taxon>
        <taxon>Actinopterygii</taxon>
        <taxon>Neopterygii</taxon>
        <taxon>Teleostei</taxon>
        <taxon>Ostariophysi</taxon>
        <taxon>Cypriniformes</taxon>
        <taxon>Cyprinidae</taxon>
        <taxon>Cyprininae</taxon>
        <taxon>Cyprinus</taxon>
    </lineage>
</organism>
<accession>A0A8C1T1P8</accession>
<evidence type="ECO:0000313" key="6">
    <source>
        <dbReference type="Ensembl" id="ENSCCRP00015015601.1"/>
    </source>
</evidence>
<dbReference type="GO" id="GO:0006915">
    <property type="term" value="P:apoptotic process"/>
    <property type="evidence" value="ECO:0007669"/>
    <property type="project" value="UniProtKB-KW"/>
</dbReference>